<dbReference type="Gene3D" id="3.40.50.720">
    <property type="entry name" value="NAD(P)-binding Rossmann-like Domain"/>
    <property type="match status" value="1"/>
</dbReference>
<dbReference type="InterPro" id="IPR040131">
    <property type="entry name" value="MnmG_N"/>
</dbReference>
<feature type="domain" description="NADH:flavin oxidoreductase/NADH oxidase N-terminal" evidence="11">
    <location>
        <begin position="11"/>
        <end position="268"/>
    </location>
</feature>
<evidence type="ECO:0000256" key="9">
    <source>
        <dbReference type="ARBA" id="ARBA00023014"/>
    </source>
</evidence>
<keyword evidence="6" id="KW-0479">Metal-binding</keyword>
<dbReference type="Pfam" id="PF00724">
    <property type="entry name" value="Oxidored_FMN"/>
    <property type="match status" value="1"/>
</dbReference>
<evidence type="ECO:0000256" key="1">
    <source>
        <dbReference type="ARBA" id="ARBA00001917"/>
    </source>
</evidence>
<keyword evidence="4" id="KW-0285">Flavoprotein</keyword>
<dbReference type="SUPFAM" id="SSF51971">
    <property type="entry name" value="Nucleotide-binding domain"/>
    <property type="match status" value="1"/>
</dbReference>
<dbReference type="InterPro" id="IPR051793">
    <property type="entry name" value="NADH:flavin_oxidoreductase"/>
</dbReference>
<dbReference type="Proteomes" id="UP000004410">
    <property type="component" value="Unassembled WGS sequence"/>
</dbReference>
<evidence type="ECO:0000259" key="11">
    <source>
        <dbReference type="Pfam" id="PF00724"/>
    </source>
</evidence>
<evidence type="ECO:0000256" key="7">
    <source>
        <dbReference type="ARBA" id="ARBA00023002"/>
    </source>
</evidence>
<keyword evidence="5" id="KW-0288">FMN</keyword>
<evidence type="ECO:0000256" key="10">
    <source>
        <dbReference type="SAM" id="MobiDB-lite"/>
    </source>
</evidence>
<dbReference type="PaxDb" id="411470-RUMGNA_02455"/>
<comment type="cofactor">
    <cofactor evidence="1">
        <name>FMN</name>
        <dbReference type="ChEBI" id="CHEBI:58210"/>
    </cofactor>
</comment>
<dbReference type="InterPro" id="IPR001155">
    <property type="entry name" value="OxRdtase_FMN_N"/>
</dbReference>
<evidence type="ECO:0000256" key="6">
    <source>
        <dbReference type="ARBA" id="ARBA00022723"/>
    </source>
</evidence>
<evidence type="ECO:0000256" key="3">
    <source>
        <dbReference type="ARBA" id="ARBA00001974"/>
    </source>
</evidence>
<dbReference type="GO" id="GO:0046872">
    <property type="term" value="F:metal ion binding"/>
    <property type="evidence" value="ECO:0007669"/>
    <property type="project" value="UniProtKB-KW"/>
</dbReference>
<proteinExistence type="predicted"/>
<evidence type="ECO:0000256" key="2">
    <source>
        <dbReference type="ARBA" id="ARBA00001966"/>
    </source>
</evidence>
<dbReference type="eggNOG" id="COG1902">
    <property type="taxonomic scope" value="Bacteria"/>
</dbReference>
<gene>
    <name evidence="13" type="ORF">RUMGNA_02455</name>
</gene>
<evidence type="ECO:0000256" key="4">
    <source>
        <dbReference type="ARBA" id="ARBA00022630"/>
    </source>
</evidence>
<comment type="caution">
    <text evidence="13">The sequence shown here is derived from an EMBL/GenBank/DDBJ whole genome shotgun (WGS) entry which is preliminary data.</text>
</comment>
<keyword evidence="8" id="KW-0408">Iron</keyword>
<name>A7B4H1_MEDG7</name>
<dbReference type="SUPFAM" id="SSF51395">
    <property type="entry name" value="FMN-linked oxidoreductases"/>
    <property type="match status" value="1"/>
</dbReference>
<dbReference type="GO" id="GO:0010181">
    <property type="term" value="F:FMN binding"/>
    <property type="evidence" value="ECO:0007669"/>
    <property type="project" value="InterPro"/>
</dbReference>
<reference evidence="13 14" key="2">
    <citation type="submission" date="2007-06" db="EMBL/GenBank/DDBJ databases">
        <title>Draft genome sequence of Ruminococcus gnavus (ATCC 29149).</title>
        <authorList>
            <person name="Sudarsanam P."/>
            <person name="Ley R."/>
            <person name="Guruge J."/>
            <person name="Turnbaugh P.J."/>
            <person name="Mahowald M."/>
            <person name="Liep D."/>
            <person name="Gordon J."/>
        </authorList>
    </citation>
    <scope>NUCLEOTIDE SEQUENCE [LARGE SCALE GENOMIC DNA]</scope>
    <source>
        <strain evidence="13 14">ATCC 29149</strain>
    </source>
</reference>
<protein>
    <submittedName>
        <fullName evidence="13">NADH oxidase</fullName>
        <ecNumber evidence="13">1.-.-.-</ecNumber>
    </submittedName>
</protein>
<dbReference type="Gene3D" id="3.20.20.70">
    <property type="entry name" value="Aldolase class I"/>
    <property type="match status" value="1"/>
</dbReference>
<comment type="cofactor">
    <cofactor evidence="2">
        <name>[4Fe-4S] cluster</name>
        <dbReference type="ChEBI" id="CHEBI:49883"/>
    </cofactor>
</comment>
<accession>A7B4H1</accession>
<dbReference type="PANTHER" id="PTHR42917">
    <property type="entry name" value="2,4-DIENOYL-COA REDUCTASE"/>
    <property type="match status" value="1"/>
</dbReference>
<evidence type="ECO:0000313" key="13">
    <source>
        <dbReference type="EMBL" id="EDN77248.1"/>
    </source>
</evidence>
<sequence>MPITNTKQKADGQIESHRKLTERVHAAGGKIAAQIYHAGRETSSAVTGVQPVAPSAVREPSMPETPRELTIPEIHTLVEQFGDCAKRAKAAGFDAVEVHGAHGYLAGAFASPFSNKRSDEYGGTIRNRARFGMEIIRNIKEKCGKDYPVLYRISSVEYVPGGLDIEESKVIARLMEEAGADCIHCSQGVYASTHTIIPPSVFLRAGYVEHAAEMKKAVQIPVIAVGRINDVEIAESVLQSKKADLVTMARASLADPELPNKVLKGRGDEVIRCIGCLHGCIGENGKGNGIRCLVNPLTGMEDEYDLTPAEKAKQVLVIGGGIAGCEATISAALKGHKVTLIEKK</sequence>
<feature type="domain" description="MnmG N-terminal" evidence="12">
    <location>
        <begin position="314"/>
        <end position="343"/>
    </location>
</feature>
<evidence type="ECO:0000313" key="14">
    <source>
        <dbReference type="Proteomes" id="UP000004410"/>
    </source>
</evidence>
<keyword evidence="7 13" id="KW-0560">Oxidoreductase</keyword>
<evidence type="ECO:0000256" key="8">
    <source>
        <dbReference type="ARBA" id="ARBA00023004"/>
    </source>
</evidence>
<dbReference type="InterPro" id="IPR013785">
    <property type="entry name" value="Aldolase_TIM"/>
</dbReference>
<evidence type="ECO:0000259" key="12">
    <source>
        <dbReference type="Pfam" id="PF01134"/>
    </source>
</evidence>
<comment type="cofactor">
    <cofactor evidence="3">
        <name>FAD</name>
        <dbReference type="ChEBI" id="CHEBI:57692"/>
    </cofactor>
</comment>
<dbReference type="EC" id="1.-.-.-" evidence="13"/>
<dbReference type="AlphaFoldDB" id="A7B4H1"/>
<dbReference type="GO" id="GO:0051536">
    <property type="term" value="F:iron-sulfur cluster binding"/>
    <property type="evidence" value="ECO:0007669"/>
    <property type="project" value="UniProtKB-KW"/>
</dbReference>
<feature type="region of interest" description="Disordered" evidence="10">
    <location>
        <begin position="46"/>
        <end position="65"/>
    </location>
</feature>
<reference evidence="13 14" key="1">
    <citation type="submission" date="2007-04" db="EMBL/GenBank/DDBJ databases">
        <authorList>
            <person name="Fulton L."/>
            <person name="Clifton S."/>
            <person name="Fulton B."/>
            <person name="Xu J."/>
            <person name="Minx P."/>
            <person name="Pepin K.H."/>
            <person name="Johnson M."/>
            <person name="Thiruvilangam P."/>
            <person name="Bhonagiri V."/>
            <person name="Nash W.E."/>
            <person name="Mardis E.R."/>
            <person name="Wilson R.K."/>
        </authorList>
    </citation>
    <scope>NUCLEOTIDE SEQUENCE [LARGE SCALE GENOMIC DNA]</scope>
    <source>
        <strain evidence="13 14">ATCC 29149</strain>
    </source>
</reference>
<dbReference type="Pfam" id="PF01134">
    <property type="entry name" value="GIDA"/>
    <property type="match status" value="1"/>
</dbReference>
<dbReference type="GO" id="GO:0016491">
    <property type="term" value="F:oxidoreductase activity"/>
    <property type="evidence" value="ECO:0007669"/>
    <property type="project" value="UniProtKB-KW"/>
</dbReference>
<dbReference type="PANTHER" id="PTHR42917:SF2">
    <property type="entry name" value="2,4-DIENOYL-COA REDUCTASE [(2E)-ENOYL-COA-PRODUCING]"/>
    <property type="match status" value="1"/>
</dbReference>
<evidence type="ECO:0000256" key="5">
    <source>
        <dbReference type="ARBA" id="ARBA00022643"/>
    </source>
</evidence>
<dbReference type="EMBL" id="AAYG02000018">
    <property type="protein sequence ID" value="EDN77248.1"/>
    <property type="molecule type" value="Genomic_DNA"/>
</dbReference>
<keyword evidence="9" id="KW-0411">Iron-sulfur</keyword>
<organism evidence="13 14">
    <name type="scientific">Mediterraneibacter gnavus (strain ATCC 29149 / DSM 114966 / JCM 6515 / VPI C7-9)</name>
    <name type="common">Ruminococcus gnavus</name>
    <dbReference type="NCBI Taxonomy" id="411470"/>
    <lineage>
        <taxon>Bacteria</taxon>
        <taxon>Bacillati</taxon>
        <taxon>Bacillota</taxon>
        <taxon>Clostridia</taxon>
        <taxon>Lachnospirales</taxon>
        <taxon>Lachnospiraceae</taxon>
        <taxon>Mediterraneibacter</taxon>
    </lineage>
</organism>
<dbReference type="CDD" id="cd02803">
    <property type="entry name" value="OYE_like_FMN_family"/>
    <property type="match status" value="1"/>
</dbReference>